<organism evidence="1 2">
    <name type="scientific">Pusillibacter faecalis</name>
    <dbReference type="NCBI Taxonomy" id="2714358"/>
    <lineage>
        <taxon>Bacteria</taxon>
        <taxon>Bacillati</taxon>
        <taxon>Bacillota</taxon>
        <taxon>Clostridia</taxon>
        <taxon>Eubacteriales</taxon>
        <taxon>Oscillospiraceae</taxon>
        <taxon>Pusillibacter</taxon>
    </lineage>
</organism>
<dbReference type="AlphaFoldDB" id="A0A810QDX7"/>
<protein>
    <submittedName>
        <fullName evidence="1">Uncharacterized protein</fullName>
    </submittedName>
</protein>
<dbReference type="KEGG" id="pfaa:MM59RIKEN_21240"/>
<dbReference type="Proteomes" id="UP000679848">
    <property type="component" value="Chromosome"/>
</dbReference>
<reference evidence="1" key="1">
    <citation type="submission" date="2020-09" db="EMBL/GenBank/DDBJ databases">
        <title>New species isolated from human feces.</title>
        <authorList>
            <person name="Kitahara M."/>
            <person name="Shigeno Y."/>
            <person name="Shime M."/>
            <person name="Matsumoto Y."/>
            <person name="Nakamura S."/>
            <person name="Motooka D."/>
            <person name="Fukuoka S."/>
            <person name="Nishikawa H."/>
            <person name="Benno Y."/>
        </authorList>
    </citation>
    <scope>NUCLEOTIDE SEQUENCE</scope>
    <source>
        <strain evidence="1">MM59</strain>
    </source>
</reference>
<gene>
    <name evidence="1" type="ORF">MM59RIKEN_21240</name>
</gene>
<accession>A0A810QDX7</accession>
<sequence length="54" mass="5870">MGEGADFAVRALFKQGGDIPLAVCRLSQVMMESSTSKARPPYFPARRQAEWPGG</sequence>
<proteinExistence type="predicted"/>
<evidence type="ECO:0000313" key="2">
    <source>
        <dbReference type="Proteomes" id="UP000679848"/>
    </source>
</evidence>
<dbReference type="EMBL" id="AP023420">
    <property type="protein sequence ID" value="BCK84805.1"/>
    <property type="molecule type" value="Genomic_DNA"/>
</dbReference>
<evidence type="ECO:0000313" key="1">
    <source>
        <dbReference type="EMBL" id="BCK84805.1"/>
    </source>
</evidence>
<name>A0A810QDX7_9FIRM</name>
<keyword evidence="2" id="KW-1185">Reference proteome</keyword>